<sequence length="340" mass="35097">MAAGPVTVGNVWAPKGFGCMGGWSVVVVYSVPGARKRQVFVYDGHVRQNSGDPKTVAHIDGFRAATTDAHVGVTAYEGDWGLGGDQFDASPGDNFFVSQADGRLNPNVPNNFSVDVRDLTTTVPIGATSLDLGFVTTGDGFMAQSVALSVAVPELQVTVTADKPAVHPGDQVTFGITVTNTGGTSVTDIQAGCQTIPKLNSGQSQTVTCSQEAPADDFSYSVKAAGRTPIGDVEGSATTKVEVLNPNVKVTKAADKPAYRDGDTVTFTIAVTNTGDTPLQGIEVTDPKTPACARKLDTPGTFTCTATAPLPDNVNTAQVTASDRLGKQVTASVLSSGTVR</sequence>
<keyword evidence="3" id="KW-1185">Reference proteome</keyword>
<gene>
    <name evidence="2" type="ORF">ACFQ1S_04510</name>
</gene>
<evidence type="ECO:0000313" key="2">
    <source>
        <dbReference type="EMBL" id="MFD1044910.1"/>
    </source>
</evidence>
<evidence type="ECO:0000259" key="1">
    <source>
        <dbReference type="Pfam" id="PF24346"/>
    </source>
</evidence>
<dbReference type="Gene3D" id="2.60.40.10">
    <property type="entry name" value="Immunoglobulins"/>
    <property type="match status" value="1"/>
</dbReference>
<reference evidence="3" key="1">
    <citation type="journal article" date="2019" name="Int. J. Syst. Evol. Microbiol.">
        <title>The Global Catalogue of Microorganisms (GCM) 10K type strain sequencing project: providing services to taxonomists for standard genome sequencing and annotation.</title>
        <authorList>
            <consortium name="The Broad Institute Genomics Platform"/>
            <consortium name="The Broad Institute Genome Sequencing Center for Infectious Disease"/>
            <person name="Wu L."/>
            <person name="Ma J."/>
        </authorList>
    </citation>
    <scope>NUCLEOTIDE SEQUENCE [LARGE SCALE GENOMIC DNA]</scope>
    <source>
        <strain evidence="3">JCM 31486</strain>
    </source>
</reference>
<feature type="domain" description="DUF7507" evidence="1">
    <location>
        <begin position="245"/>
        <end position="330"/>
    </location>
</feature>
<dbReference type="InterPro" id="IPR055354">
    <property type="entry name" value="DUF7507"/>
</dbReference>
<dbReference type="Proteomes" id="UP001597045">
    <property type="component" value="Unassembled WGS sequence"/>
</dbReference>
<dbReference type="InterPro" id="IPR047589">
    <property type="entry name" value="DUF11_rpt"/>
</dbReference>
<feature type="non-terminal residue" evidence="2">
    <location>
        <position position="340"/>
    </location>
</feature>
<dbReference type="EMBL" id="JBHTIS010000157">
    <property type="protein sequence ID" value="MFD1044910.1"/>
    <property type="molecule type" value="Genomic_DNA"/>
</dbReference>
<proteinExistence type="predicted"/>
<name>A0ABW3M2K6_9PSEU</name>
<dbReference type="InterPro" id="IPR013783">
    <property type="entry name" value="Ig-like_fold"/>
</dbReference>
<protein>
    <recommendedName>
        <fullName evidence="1">DUF7507 domain-containing protein</fullName>
    </recommendedName>
</protein>
<dbReference type="NCBIfam" id="TIGR01451">
    <property type="entry name" value="B_ant_repeat"/>
    <property type="match status" value="2"/>
</dbReference>
<comment type="caution">
    <text evidence="2">The sequence shown here is derived from an EMBL/GenBank/DDBJ whole genome shotgun (WGS) entry which is preliminary data.</text>
</comment>
<accession>A0ABW3M2K6</accession>
<evidence type="ECO:0000313" key="3">
    <source>
        <dbReference type="Proteomes" id="UP001597045"/>
    </source>
</evidence>
<dbReference type="Pfam" id="PF24346">
    <property type="entry name" value="DUF7507"/>
    <property type="match status" value="1"/>
</dbReference>
<organism evidence="2 3">
    <name type="scientific">Kibdelosporangium lantanae</name>
    <dbReference type="NCBI Taxonomy" id="1497396"/>
    <lineage>
        <taxon>Bacteria</taxon>
        <taxon>Bacillati</taxon>
        <taxon>Actinomycetota</taxon>
        <taxon>Actinomycetes</taxon>
        <taxon>Pseudonocardiales</taxon>
        <taxon>Pseudonocardiaceae</taxon>
        <taxon>Kibdelosporangium</taxon>
    </lineage>
</organism>